<evidence type="ECO:0000313" key="2">
    <source>
        <dbReference type="EMBL" id="KAK9409539.1"/>
    </source>
</evidence>
<name>A0AAW1C565_CROAD</name>
<accession>A0AAW1C565</accession>
<dbReference type="EMBL" id="JAOTOJ010000001">
    <property type="protein sequence ID" value="KAK9409539.1"/>
    <property type="molecule type" value="Genomic_DNA"/>
</dbReference>
<evidence type="ECO:0000256" key="1">
    <source>
        <dbReference type="SAM" id="SignalP"/>
    </source>
</evidence>
<keyword evidence="2" id="KW-0418">Kinase</keyword>
<evidence type="ECO:0000313" key="3">
    <source>
        <dbReference type="Proteomes" id="UP001474421"/>
    </source>
</evidence>
<reference evidence="2 3" key="1">
    <citation type="journal article" date="2024" name="Proc. Natl. Acad. Sci. U.S.A.">
        <title>The genetic regulatory architecture and epigenomic basis for age-related changes in rattlesnake venom.</title>
        <authorList>
            <person name="Hogan M.P."/>
            <person name="Holding M.L."/>
            <person name="Nystrom G.S."/>
            <person name="Colston T.J."/>
            <person name="Bartlett D.A."/>
            <person name="Mason A.J."/>
            <person name="Ellsworth S.A."/>
            <person name="Rautsaw R.M."/>
            <person name="Lawrence K.C."/>
            <person name="Strickland J.L."/>
            <person name="He B."/>
            <person name="Fraser P."/>
            <person name="Margres M.J."/>
            <person name="Gilbert D.M."/>
            <person name="Gibbs H.L."/>
            <person name="Parkinson C.L."/>
            <person name="Rokyta D.R."/>
        </authorList>
    </citation>
    <scope>NUCLEOTIDE SEQUENCE [LARGE SCALE GENOMIC DNA]</scope>
    <source>
        <strain evidence="2">DRR0105</strain>
    </source>
</reference>
<dbReference type="Proteomes" id="UP001474421">
    <property type="component" value="Unassembled WGS sequence"/>
</dbReference>
<feature type="signal peptide" evidence="1">
    <location>
        <begin position="1"/>
        <end position="20"/>
    </location>
</feature>
<organism evidence="2 3">
    <name type="scientific">Crotalus adamanteus</name>
    <name type="common">Eastern diamondback rattlesnake</name>
    <dbReference type="NCBI Taxonomy" id="8729"/>
    <lineage>
        <taxon>Eukaryota</taxon>
        <taxon>Metazoa</taxon>
        <taxon>Chordata</taxon>
        <taxon>Craniata</taxon>
        <taxon>Vertebrata</taxon>
        <taxon>Euteleostomi</taxon>
        <taxon>Lepidosauria</taxon>
        <taxon>Squamata</taxon>
        <taxon>Bifurcata</taxon>
        <taxon>Unidentata</taxon>
        <taxon>Episquamata</taxon>
        <taxon>Toxicofera</taxon>
        <taxon>Serpentes</taxon>
        <taxon>Colubroidea</taxon>
        <taxon>Viperidae</taxon>
        <taxon>Crotalinae</taxon>
        <taxon>Crotalus</taxon>
    </lineage>
</organism>
<sequence length="175" mass="20186">MARRALKLVSLVSGAGAIAGLYMHSNKHLDPNDFGVVRVGRAVATTAVITFDYITSLRNFPRGTEEYDYVKSQEYMDSTERLNETKLPPKFAFYSRLDDSEISNNDYKHAKEVWEEFGCKMMRDYHNLYNKSDMLQLADVFENFIGVCMENFKLDPAWYYTSLRLAWDAALKMTG</sequence>
<keyword evidence="1" id="KW-0732">Signal</keyword>
<dbReference type="AlphaFoldDB" id="A0AAW1C565"/>
<feature type="chain" id="PRO_5043564731" evidence="1">
    <location>
        <begin position="21"/>
        <end position="175"/>
    </location>
</feature>
<dbReference type="GO" id="GO:0016301">
    <property type="term" value="F:kinase activity"/>
    <property type="evidence" value="ECO:0007669"/>
    <property type="project" value="UniProtKB-KW"/>
</dbReference>
<comment type="caution">
    <text evidence="2">The sequence shown here is derived from an EMBL/GenBank/DDBJ whole genome shotgun (WGS) entry which is preliminary data.</text>
</comment>
<keyword evidence="3" id="KW-1185">Reference proteome</keyword>
<keyword evidence="2" id="KW-0808">Transferase</keyword>
<proteinExistence type="predicted"/>
<protein>
    <submittedName>
        <fullName evidence="2">AarF domain-containing protein kinase 1</fullName>
    </submittedName>
</protein>
<gene>
    <name evidence="2" type="ORF">NXF25_000714</name>
</gene>